<dbReference type="Gene3D" id="3.40.50.2300">
    <property type="match status" value="1"/>
</dbReference>
<dbReference type="InterPro" id="IPR035093">
    <property type="entry name" value="RelE/ParE_toxin_dom_sf"/>
</dbReference>
<proteinExistence type="predicted"/>
<comment type="caution">
    <text evidence="4">The sequence shown here is derived from an EMBL/GenBank/DDBJ whole genome shotgun (WGS) entry which is preliminary data.</text>
</comment>
<dbReference type="PANTHER" id="PTHR45526:SF1">
    <property type="entry name" value="TRANSCRIPTIONAL REGULATORY PROTEIN DCUR-RELATED"/>
    <property type="match status" value="1"/>
</dbReference>
<name>A0ABR8KHF8_9NOSO</name>
<dbReference type="Pfam" id="PF00072">
    <property type="entry name" value="Response_reg"/>
    <property type="match status" value="1"/>
</dbReference>
<reference evidence="4 5" key="1">
    <citation type="journal article" date="2020" name="ISME J.">
        <title>Comparative genomics reveals insights into cyanobacterial evolution and habitat adaptation.</title>
        <authorList>
            <person name="Chen M.Y."/>
            <person name="Teng W.K."/>
            <person name="Zhao L."/>
            <person name="Hu C.X."/>
            <person name="Zhou Y.K."/>
            <person name="Han B.P."/>
            <person name="Song L.R."/>
            <person name="Shu W.S."/>
        </authorList>
    </citation>
    <scope>NUCLEOTIDE SEQUENCE [LARGE SCALE GENOMIC DNA]</scope>
    <source>
        <strain evidence="4 5">FACHB-159</strain>
    </source>
</reference>
<gene>
    <name evidence="4" type="ORF">H6H03_34805</name>
</gene>
<keyword evidence="5" id="KW-1185">Reference proteome</keyword>
<evidence type="ECO:0000313" key="5">
    <source>
        <dbReference type="Proteomes" id="UP000637383"/>
    </source>
</evidence>
<protein>
    <submittedName>
        <fullName evidence="4">Response regulator</fullName>
    </submittedName>
</protein>
<dbReference type="PROSITE" id="PS50110">
    <property type="entry name" value="RESPONSE_REGULATORY"/>
    <property type="match status" value="1"/>
</dbReference>
<dbReference type="SMART" id="SM00448">
    <property type="entry name" value="REC"/>
    <property type="match status" value="1"/>
</dbReference>
<sequence>MAHFLIVEDEAAIRREWKSLLEKENHTYVEAADVDQAIEAIDKSEKQCEGFDLILLDHHLGDETGVNLLENLDVSYCQHRIIVITGHASIPLAREYAKIGAIGHLIKPVSEIQFYITISSSLERRYIYVDEKENWESAYHFLQEIGLLDSIEKLNTDSAMLLEQYEALKAIYEQLINDLEKASNKDSEIAQAYKKASDTLNSTPGSFDSIIPFLNGFLFTPTFLSDIKKIFTSERLHFFILQSYLKRIKENPSAYRITRIVNTAITHFEYRIGKSYRLYFRKEGNTIILERFGHKNIQDKIISFLDKNCENYIENLLVQSCIFTNVTG</sequence>
<dbReference type="EMBL" id="JACJTU010000064">
    <property type="protein sequence ID" value="MBD2738980.1"/>
    <property type="molecule type" value="Genomic_DNA"/>
</dbReference>
<dbReference type="InterPro" id="IPR051271">
    <property type="entry name" value="2C-system_Tx_regulators"/>
</dbReference>
<dbReference type="InterPro" id="IPR011006">
    <property type="entry name" value="CheY-like_superfamily"/>
</dbReference>
<evidence type="ECO:0000256" key="2">
    <source>
        <dbReference type="SAM" id="Coils"/>
    </source>
</evidence>
<dbReference type="InterPro" id="IPR001789">
    <property type="entry name" value="Sig_transdc_resp-reg_receiver"/>
</dbReference>
<dbReference type="SUPFAM" id="SSF143011">
    <property type="entry name" value="RelE-like"/>
    <property type="match status" value="1"/>
</dbReference>
<dbReference type="PANTHER" id="PTHR45526">
    <property type="entry name" value="TRANSCRIPTIONAL REGULATORY PROTEIN DPIA"/>
    <property type="match status" value="1"/>
</dbReference>
<evidence type="ECO:0000313" key="4">
    <source>
        <dbReference type="EMBL" id="MBD2738980.1"/>
    </source>
</evidence>
<feature type="modified residue" description="4-aspartylphosphate" evidence="1">
    <location>
        <position position="57"/>
    </location>
</feature>
<dbReference type="CDD" id="cd00156">
    <property type="entry name" value="REC"/>
    <property type="match status" value="1"/>
</dbReference>
<feature type="coiled-coil region" evidence="2">
    <location>
        <begin position="151"/>
        <end position="185"/>
    </location>
</feature>
<dbReference type="SUPFAM" id="SSF52172">
    <property type="entry name" value="CheY-like"/>
    <property type="match status" value="1"/>
</dbReference>
<feature type="domain" description="Response regulatory" evidence="3">
    <location>
        <begin position="3"/>
        <end position="122"/>
    </location>
</feature>
<evidence type="ECO:0000259" key="3">
    <source>
        <dbReference type="PROSITE" id="PS50110"/>
    </source>
</evidence>
<keyword evidence="1" id="KW-0597">Phosphoprotein</keyword>
<organism evidence="4 5">
    <name type="scientific">Nostoc paludosum FACHB-159</name>
    <dbReference type="NCBI Taxonomy" id="2692908"/>
    <lineage>
        <taxon>Bacteria</taxon>
        <taxon>Bacillati</taxon>
        <taxon>Cyanobacteriota</taxon>
        <taxon>Cyanophyceae</taxon>
        <taxon>Nostocales</taxon>
        <taxon>Nostocaceae</taxon>
        <taxon>Nostoc</taxon>
    </lineage>
</organism>
<dbReference type="RefSeq" id="WP_190959490.1">
    <property type="nucleotide sequence ID" value="NZ_JACJTU010000064.1"/>
</dbReference>
<evidence type="ECO:0000256" key="1">
    <source>
        <dbReference type="PROSITE-ProRule" id="PRU00169"/>
    </source>
</evidence>
<dbReference type="Proteomes" id="UP000637383">
    <property type="component" value="Unassembled WGS sequence"/>
</dbReference>
<accession>A0ABR8KHF8</accession>
<keyword evidence="2" id="KW-0175">Coiled coil</keyword>